<evidence type="ECO:0000313" key="4">
    <source>
        <dbReference type="EMBL" id="MCC8362590.1"/>
    </source>
</evidence>
<evidence type="ECO:0000256" key="2">
    <source>
        <dbReference type="SAM" id="MobiDB-lite"/>
    </source>
</evidence>
<dbReference type="PROSITE" id="PS51257">
    <property type="entry name" value="PROKAR_LIPOPROTEIN"/>
    <property type="match status" value="1"/>
</dbReference>
<dbReference type="SUPFAM" id="SSF69318">
    <property type="entry name" value="Integrin alpha N-terminal domain"/>
    <property type="match status" value="1"/>
</dbReference>
<evidence type="ECO:0000256" key="3">
    <source>
        <dbReference type="SAM" id="SignalP"/>
    </source>
</evidence>
<dbReference type="PANTHER" id="PTHR46580">
    <property type="entry name" value="SENSOR KINASE-RELATED"/>
    <property type="match status" value="1"/>
</dbReference>
<name>A0ABS8JGC3_9GAMM</name>
<feature type="compositionally biased region" description="Low complexity" evidence="2">
    <location>
        <begin position="33"/>
        <end position="45"/>
    </location>
</feature>
<evidence type="ECO:0000256" key="1">
    <source>
        <dbReference type="ARBA" id="ARBA00022729"/>
    </source>
</evidence>
<protein>
    <submittedName>
        <fullName evidence="4">FG-GAP-like repeat-containing protein</fullName>
    </submittedName>
</protein>
<dbReference type="Gene3D" id="3.40.390.10">
    <property type="entry name" value="Collagenase (Catalytic Domain)"/>
    <property type="match status" value="1"/>
</dbReference>
<dbReference type="SUPFAM" id="SSF55486">
    <property type="entry name" value="Metalloproteases ('zincins'), catalytic domain"/>
    <property type="match status" value="1"/>
</dbReference>
<dbReference type="Pfam" id="PF13583">
    <property type="entry name" value="Reprolysin_4"/>
    <property type="match status" value="1"/>
</dbReference>
<evidence type="ECO:0000313" key="5">
    <source>
        <dbReference type="Proteomes" id="UP001165293"/>
    </source>
</evidence>
<dbReference type="PANTHER" id="PTHR46580:SF2">
    <property type="entry name" value="MAM DOMAIN-CONTAINING PROTEIN"/>
    <property type="match status" value="1"/>
</dbReference>
<dbReference type="RefSeq" id="WP_230526176.1">
    <property type="nucleotide sequence ID" value="NZ_JAJGAK010000001.1"/>
</dbReference>
<feature type="region of interest" description="Disordered" evidence="2">
    <location>
        <begin position="24"/>
        <end position="45"/>
    </location>
</feature>
<feature type="signal peptide" evidence="3">
    <location>
        <begin position="1"/>
        <end position="17"/>
    </location>
</feature>
<dbReference type="Pfam" id="PF01839">
    <property type="entry name" value="FG-GAP"/>
    <property type="match status" value="1"/>
</dbReference>
<dbReference type="InterPro" id="IPR013517">
    <property type="entry name" value="FG-GAP"/>
</dbReference>
<gene>
    <name evidence="4" type="ORF">LK996_05820</name>
</gene>
<keyword evidence="5" id="KW-1185">Reference proteome</keyword>
<dbReference type="Proteomes" id="UP001165293">
    <property type="component" value="Unassembled WGS sequence"/>
</dbReference>
<organism evidence="4 5">
    <name type="scientific">Noviluteimonas lactosilytica</name>
    <dbReference type="NCBI Taxonomy" id="2888523"/>
    <lineage>
        <taxon>Bacteria</taxon>
        <taxon>Pseudomonadati</taxon>
        <taxon>Pseudomonadota</taxon>
        <taxon>Gammaproteobacteria</taxon>
        <taxon>Lysobacterales</taxon>
        <taxon>Lysobacteraceae</taxon>
        <taxon>Noviluteimonas</taxon>
    </lineage>
</organism>
<dbReference type="Gene3D" id="2.40.128.340">
    <property type="match status" value="1"/>
</dbReference>
<proteinExistence type="predicted"/>
<dbReference type="Pfam" id="PF13517">
    <property type="entry name" value="FG-GAP_3"/>
    <property type="match status" value="2"/>
</dbReference>
<keyword evidence="1 3" id="KW-0732">Signal</keyword>
<dbReference type="InterPro" id="IPR024079">
    <property type="entry name" value="MetalloPept_cat_dom_sf"/>
</dbReference>
<reference evidence="4" key="1">
    <citation type="submission" date="2021-10" db="EMBL/GenBank/DDBJ databases">
        <authorList>
            <person name="Lyu M."/>
            <person name="Wang X."/>
            <person name="Meng X."/>
            <person name="Xu K."/>
        </authorList>
    </citation>
    <scope>NUCLEOTIDE SEQUENCE</scope>
    <source>
        <strain evidence="4">A6</strain>
    </source>
</reference>
<dbReference type="InterPro" id="IPR028994">
    <property type="entry name" value="Integrin_alpha_N"/>
</dbReference>
<sequence>MRLPLLIASALALAACAAPDAPSTGNGLAGQGNASTNATHATTSALQRGVPRPIAGLADSGHLLAYTGATPIKRSAYTWHEVALSEAHAMGAIVSGTLALQSPDGTPIRLRYDRHVEHEDGNWTWIGRPEGARPGTEAIITFGPDAVFGSVPNGNKPPLAITSVKGRTFVMETNPLLHASARKWKGRDAVVPPALAGARDKVMSLAAAQPQQLTAQGAVPEAATVDVVIGYTNKFALDLGGTSQANTRLTYLVDVTNQAFTNSQVVGRVRMVRSVAVNYPDATDNETALRELTGVACTETTNGNLDCHDAPVPATLQPLANARVTYRGDLMVLVRQFNEPENEGCGIAWLLGGGQVAIGMADRYAAVSVVSDSAGLVGGSDGGYYCRDETFAHEVAHNMGSAHDRQTAAGDGTLSADEYGRFAYSFGYKTAQFYTIMAYGDGQEAVRVYSNPRISICEGQVCGTPNDDNAKSLGQTIPMIASFYGSIQPRALTRNDVNGDGKSDILLRNGSISTTNVWYWLKNGPTTTGSSATTLGTSYSIAATGDFNGDGKLDIVWTSVNRDVRIWFGNGSGWGGTPTTPGTFPTGVANYAAGWKIVGAGDIDGDGKSDIVFRNPTLASNNVMYWIQNGATRVRTGTATMGLSQVLSGLGDFNGDGKLDLVFVAGRDVRLWFGNGTSFGATSATPGTYPAFAGSFADGWQYAGAGDVDGDGKDDIISRSNKIASNNFSYWVMNGYARTRIGFATMGASYNVAALGDYNGDGKLDVAWTSANRDVRMWLGNGTGFGATTTTPGSYPAGAGTYASGWFVVP</sequence>
<feature type="chain" id="PRO_5046701450" evidence="3">
    <location>
        <begin position="18"/>
        <end position="810"/>
    </location>
</feature>
<dbReference type="EMBL" id="JAJGAK010000001">
    <property type="protein sequence ID" value="MCC8362590.1"/>
    <property type="molecule type" value="Genomic_DNA"/>
</dbReference>
<accession>A0ABS8JGC3</accession>
<dbReference type="Gene3D" id="2.130.10.130">
    <property type="entry name" value="Integrin alpha, N-terminal"/>
    <property type="match status" value="1"/>
</dbReference>
<comment type="caution">
    <text evidence="4">The sequence shown here is derived from an EMBL/GenBank/DDBJ whole genome shotgun (WGS) entry which is preliminary data.</text>
</comment>